<evidence type="ECO:0000313" key="2">
    <source>
        <dbReference type="EMBL" id="KHN72512.1"/>
    </source>
</evidence>
<sequence>MGLIIILLAICIVSTSAGLLPEEILLRNSIPNCKDGKGPLLAADHVYSCKEGCPEGFVCEYQDKIKRLEKGICCPDLDILYRLYGNDDEAQEQQNTHVNVNHFARDAVRSVRSTHYVGMPTMEYAELIHMDIAT</sequence>
<dbReference type="STRING" id="6265.A0A0B2UTS2"/>
<evidence type="ECO:0000313" key="3">
    <source>
        <dbReference type="Proteomes" id="UP000031036"/>
    </source>
</evidence>
<keyword evidence="1" id="KW-0732">Signal</keyword>
<reference evidence="2 3" key="1">
    <citation type="submission" date="2014-11" db="EMBL/GenBank/DDBJ databases">
        <title>Genetic blueprint of the zoonotic pathogen Toxocara canis.</title>
        <authorList>
            <person name="Zhu X.-Q."/>
            <person name="Korhonen P.K."/>
            <person name="Cai H."/>
            <person name="Young N.D."/>
            <person name="Nejsum P."/>
            <person name="von Samson-Himmelstjerna G."/>
            <person name="Boag P.R."/>
            <person name="Tan P."/>
            <person name="Li Q."/>
            <person name="Min J."/>
            <person name="Yang Y."/>
            <person name="Wang X."/>
            <person name="Fang X."/>
            <person name="Hall R.S."/>
            <person name="Hofmann A."/>
            <person name="Sternberg P.W."/>
            <person name="Jex A.R."/>
            <person name="Gasser R.B."/>
        </authorList>
    </citation>
    <scope>NUCLEOTIDE SEQUENCE [LARGE SCALE GENOMIC DNA]</scope>
    <source>
        <strain evidence="2">PN_DK_2014</strain>
    </source>
</reference>
<protein>
    <submittedName>
        <fullName evidence="2">Uncharacterized protein</fullName>
    </submittedName>
</protein>
<proteinExistence type="predicted"/>
<comment type="caution">
    <text evidence="2">The sequence shown here is derived from an EMBL/GenBank/DDBJ whole genome shotgun (WGS) entry which is preliminary data.</text>
</comment>
<dbReference type="OrthoDB" id="5859325at2759"/>
<organism evidence="2 3">
    <name type="scientific">Toxocara canis</name>
    <name type="common">Canine roundworm</name>
    <dbReference type="NCBI Taxonomy" id="6265"/>
    <lineage>
        <taxon>Eukaryota</taxon>
        <taxon>Metazoa</taxon>
        <taxon>Ecdysozoa</taxon>
        <taxon>Nematoda</taxon>
        <taxon>Chromadorea</taxon>
        <taxon>Rhabditida</taxon>
        <taxon>Spirurina</taxon>
        <taxon>Ascaridomorpha</taxon>
        <taxon>Ascaridoidea</taxon>
        <taxon>Toxocaridae</taxon>
        <taxon>Toxocara</taxon>
    </lineage>
</organism>
<dbReference type="AlphaFoldDB" id="A0A0B2UTS2"/>
<accession>A0A0B2UTS2</accession>
<feature type="chain" id="PRO_5002095724" evidence="1">
    <location>
        <begin position="18"/>
        <end position="134"/>
    </location>
</feature>
<gene>
    <name evidence="2" type="ORF">Tcan_14723</name>
</gene>
<name>A0A0B2UTS2_TOXCA</name>
<keyword evidence="3" id="KW-1185">Reference proteome</keyword>
<dbReference type="EMBL" id="JPKZ01003248">
    <property type="protein sequence ID" value="KHN72512.1"/>
    <property type="molecule type" value="Genomic_DNA"/>
</dbReference>
<evidence type="ECO:0000256" key="1">
    <source>
        <dbReference type="SAM" id="SignalP"/>
    </source>
</evidence>
<dbReference type="Proteomes" id="UP000031036">
    <property type="component" value="Unassembled WGS sequence"/>
</dbReference>
<feature type="signal peptide" evidence="1">
    <location>
        <begin position="1"/>
        <end position="17"/>
    </location>
</feature>